<evidence type="ECO:0000256" key="1">
    <source>
        <dbReference type="SAM" id="Coils"/>
    </source>
</evidence>
<dbReference type="Proteomes" id="UP000234479">
    <property type="component" value="Unassembled WGS sequence"/>
</dbReference>
<dbReference type="RefSeq" id="WP_101720125.1">
    <property type="nucleotide sequence ID" value="NZ_PJRS01000046.1"/>
</dbReference>
<dbReference type="OrthoDB" id="7869924at2"/>
<sequence length="73" mass="8406">MNDDDPSEDTVIAVERRLATLREEHQDLSDAVTALEERPQPDMLQIARLKRRKLALKDEIVRLEDQVTPDIIA</sequence>
<proteinExistence type="predicted"/>
<accession>A0A2N5D2A7</accession>
<organism evidence="2 3">
    <name type="scientific">Caulobacter zeae</name>
    <dbReference type="NCBI Taxonomy" id="2055137"/>
    <lineage>
        <taxon>Bacteria</taxon>
        <taxon>Pseudomonadati</taxon>
        <taxon>Pseudomonadota</taxon>
        <taxon>Alphaproteobacteria</taxon>
        <taxon>Caulobacterales</taxon>
        <taxon>Caulobacteraceae</taxon>
        <taxon>Caulobacter</taxon>
    </lineage>
</organism>
<dbReference type="Pfam" id="PF04325">
    <property type="entry name" value="DUF465"/>
    <property type="match status" value="1"/>
</dbReference>
<dbReference type="InterPro" id="IPR007420">
    <property type="entry name" value="DUF465"/>
</dbReference>
<dbReference type="AlphaFoldDB" id="A0A2N5D2A7"/>
<evidence type="ECO:0000313" key="2">
    <source>
        <dbReference type="EMBL" id="PLR20210.1"/>
    </source>
</evidence>
<dbReference type="Gene3D" id="6.10.280.50">
    <property type="match status" value="1"/>
</dbReference>
<protein>
    <recommendedName>
        <fullName evidence="4">DUF465 domain-containing protein</fullName>
    </recommendedName>
</protein>
<dbReference type="InterPro" id="IPR038444">
    <property type="entry name" value="DUF465_sf"/>
</dbReference>
<keyword evidence="1" id="KW-0175">Coiled coil</keyword>
<feature type="coiled-coil region" evidence="1">
    <location>
        <begin position="11"/>
        <end position="66"/>
    </location>
</feature>
<evidence type="ECO:0008006" key="4">
    <source>
        <dbReference type="Google" id="ProtNLM"/>
    </source>
</evidence>
<comment type="caution">
    <text evidence="2">The sequence shown here is derived from an EMBL/GenBank/DDBJ whole genome shotgun (WGS) entry which is preliminary data.</text>
</comment>
<dbReference type="EMBL" id="PJRS01000046">
    <property type="protein sequence ID" value="PLR20210.1"/>
    <property type="molecule type" value="Genomic_DNA"/>
</dbReference>
<gene>
    <name evidence="2" type="ORF">SGCZBJ_22310</name>
</gene>
<reference evidence="2 3" key="1">
    <citation type="submission" date="2017-12" db="EMBL/GenBank/DDBJ databases">
        <title>The genome sequence of Caulobacter sp. 410.</title>
        <authorList>
            <person name="Gao J."/>
            <person name="Mao X."/>
            <person name="Sun J."/>
        </authorList>
    </citation>
    <scope>NUCLEOTIDE SEQUENCE [LARGE SCALE GENOMIC DNA]</scope>
    <source>
        <strain evidence="2 3">410</strain>
    </source>
</reference>
<evidence type="ECO:0000313" key="3">
    <source>
        <dbReference type="Proteomes" id="UP000234479"/>
    </source>
</evidence>
<keyword evidence="3" id="KW-1185">Reference proteome</keyword>
<name>A0A2N5D2A7_9CAUL</name>